<gene>
    <name evidence="3" type="ORF">HXX76_007654</name>
</gene>
<dbReference type="EMBL" id="JAEHOC010000016">
    <property type="protein sequence ID" value="KAG2434769.1"/>
    <property type="molecule type" value="Genomic_DNA"/>
</dbReference>
<dbReference type="InterPro" id="IPR044200">
    <property type="entry name" value="At5g03900-like"/>
</dbReference>
<dbReference type="OrthoDB" id="4518at2759"/>
<feature type="region of interest" description="Disordered" evidence="1">
    <location>
        <begin position="546"/>
        <end position="575"/>
    </location>
</feature>
<evidence type="ECO:0000256" key="2">
    <source>
        <dbReference type="SAM" id="Phobius"/>
    </source>
</evidence>
<keyword evidence="2" id="KW-0812">Transmembrane</keyword>
<dbReference type="PANTHER" id="PTHR47380">
    <property type="entry name" value="OS02G0533000 PROTEIN"/>
    <property type="match status" value="1"/>
</dbReference>
<evidence type="ECO:0000313" key="3">
    <source>
        <dbReference type="EMBL" id="KAG2434769.1"/>
    </source>
</evidence>
<dbReference type="PANTHER" id="PTHR47380:SF4">
    <property type="entry name" value="OS02G0533000 PROTEIN"/>
    <property type="match status" value="1"/>
</dbReference>
<keyword evidence="2" id="KW-0472">Membrane</keyword>
<protein>
    <recommendedName>
        <fullName evidence="5">Iron-sulfur cluster biosynthesis family</fullName>
    </recommendedName>
</protein>
<evidence type="ECO:0000256" key="1">
    <source>
        <dbReference type="SAM" id="MobiDB-lite"/>
    </source>
</evidence>
<evidence type="ECO:0008006" key="5">
    <source>
        <dbReference type="Google" id="ProtNLM"/>
    </source>
</evidence>
<proteinExistence type="predicted"/>
<dbReference type="AlphaFoldDB" id="A0A835SX18"/>
<dbReference type="GO" id="GO:0009941">
    <property type="term" value="C:chloroplast envelope"/>
    <property type="evidence" value="ECO:0007669"/>
    <property type="project" value="TreeGrafter"/>
</dbReference>
<evidence type="ECO:0000313" key="4">
    <source>
        <dbReference type="Proteomes" id="UP000650467"/>
    </source>
</evidence>
<dbReference type="Proteomes" id="UP000650467">
    <property type="component" value="Unassembled WGS sequence"/>
</dbReference>
<feature type="transmembrane region" description="Helical" evidence="2">
    <location>
        <begin position="204"/>
        <end position="229"/>
    </location>
</feature>
<feature type="transmembrane region" description="Helical" evidence="2">
    <location>
        <begin position="475"/>
        <end position="496"/>
    </location>
</feature>
<keyword evidence="2" id="KW-1133">Transmembrane helix</keyword>
<accession>A0A835SX18</accession>
<name>A0A835SX18_CHLIN</name>
<sequence length="643" mass="67618">MQLSRAGPVAGPCAGRRVTSLRSHAAPACALPAVAARARGLGAGVGVSLRGCQTHTPAPLLPPLLLAAGQRRGRAGAPVCSASTGREADSDWAPNPVELVKREAGLQSNRLDPDLRERVESAVERLGGRVTVGDVAARAGVKLAQADEALKALAYDTAAALQVSSAGDLVYAFAPDFRGRLRSRSFVVGTLLPLGRRLGGALSYLARVSFGTALVASVVVVWLAVMALLRGRGDDRDDRGYRGGGYGGGYYSGRMFMNAADLFLYWDPYYYQTTARRVASGEQLSFVEAIFSFVFGDGDPNADFEERRWQRLGEMIRAKGGVVTAEEMAPYLDPPAPADPPGRYGSSSLYDSGSTASSEPYIPYPDENFVLPALIKFGGEPTVDEEGRILYRFPALQLTGVKNKRPANRFSQQSSFEVPMERDWQFTAASGGQVAGTVFLGLLNLVGVAFLSSLMADPRAAYVLAAQGLGFVPGLLGPLQLYAAAFFGIPALRWFLNGGRNRKIDGRNAARAAAAGLLNGPAAAAGWVADKLAAARQLGERVFGSGAASSSNSNLVDRPFDRQLPPPRLGPRLVGDDELIFDSGREAEPQLLERDLDDWDSRLSGQGGGGGGAAGGRREGGGGGGGARGSGNGGVARGGRFRR</sequence>
<keyword evidence="4" id="KW-1185">Reference proteome</keyword>
<feature type="region of interest" description="Disordered" evidence="1">
    <location>
        <begin position="599"/>
        <end position="643"/>
    </location>
</feature>
<reference evidence="3" key="1">
    <citation type="journal article" date="2020" name="bioRxiv">
        <title>Comparative genomics of Chlamydomonas.</title>
        <authorList>
            <person name="Craig R.J."/>
            <person name="Hasan A.R."/>
            <person name="Ness R.W."/>
            <person name="Keightley P.D."/>
        </authorList>
    </citation>
    <scope>NUCLEOTIDE SEQUENCE</scope>
    <source>
        <strain evidence="3">SAG 7.73</strain>
    </source>
</reference>
<feature type="compositionally biased region" description="Gly residues" evidence="1">
    <location>
        <begin position="605"/>
        <end position="637"/>
    </location>
</feature>
<comment type="caution">
    <text evidence="3">The sequence shown here is derived from an EMBL/GenBank/DDBJ whole genome shotgun (WGS) entry which is preliminary data.</text>
</comment>
<organism evidence="3 4">
    <name type="scientific">Chlamydomonas incerta</name>
    <dbReference type="NCBI Taxonomy" id="51695"/>
    <lineage>
        <taxon>Eukaryota</taxon>
        <taxon>Viridiplantae</taxon>
        <taxon>Chlorophyta</taxon>
        <taxon>core chlorophytes</taxon>
        <taxon>Chlorophyceae</taxon>
        <taxon>CS clade</taxon>
        <taxon>Chlamydomonadales</taxon>
        <taxon>Chlamydomonadaceae</taxon>
        <taxon>Chlamydomonas</taxon>
    </lineage>
</organism>
<feature type="transmembrane region" description="Helical" evidence="2">
    <location>
        <begin position="434"/>
        <end position="455"/>
    </location>
</feature>